<name>A0A380HN00_STASA</name>
<dbReference type="CDD" id="cd14265">
    <property type="entry name" value="UDPK_IM_like"/>
    <property type="match status" value="1"/>
</dbReference>
<keyword evidence="3" id="KW-1003">Cell membrane</keyword>
<dbReference type="Gene3D" id="1.10.287.3610">
    <property type="match status" value="1"/>
</dbReference>
<feature type="binding site" evidence="17">
    <location>
        <position position="6"/>
    </location>
    <ligand>
        <name>ATP</name>
        <dbReference type="ChEBI" id="CHEBI:30616"/>
    </ligand>
</feature>
<feature type="binding site" evidence="18">
    <location>
        <position position="66"/>
    </location>
    <ligand>
        <name>a divalent metal cation</name>
        <dbReference type="ChEBI" id="CHEBI:60240"/>
    </ligand>
</feature>
<evidence type="ECO:0000313" key="20">
    <source>
        <dbReference type="Proteomes" id="UP000254707"/>
    </source>
</evidence>
<evidence type="ECO:0000256" key="16">
    <source>
        <dbReference type="PIRSR" id="PIRSR600829-2"/>
    </source>
</evidence>
<evidence type="ECO:0000256" key="4">
    <source>
        <dbReference type="ARBA" id="ARBA00022516"/>
    </source>
</evidence>
<reference evidence="19 20" key="1">
    <citation type="submission" date="2018-06" db="EMBL/GenBank/DDBJ databases">
        <authorList>
            <consortium name="Pathogen Informatics"/>
            <person name="Doyle S."/>
        </authorList>
    </citation>
    <scope>NUCLEOTIDE SEQUENCE [LARGE SCALE GENOMIC DNA]</scope>
    <source>
        <strain evidence="19 20">NCTC7688</strain>
    </source>
</reference>
<keyword evidence="10" id="KW-1133">Transmembrane helix</keyword>
<keyword evidence="9 17" id="KW-0067">ATP-binding</keyword>
<dbReference type="EC" id="2.7.1.66" evidence="19"/>
<dbReference type="GeneID" id="3616934"/>
<keyword evidence="4" id="KW-0444">Lipid biosynthesis</keyword>
<evidence type="ECO:0000256" key="18">
    <source>
        <dbReference type="PIRSR" id="PIRSR600829-4"/>
    </source>
</evidence>
<dbReference type="OMA" id="SFRYAAQ"/>
<dbReference type="InterPro" id="IPR036945">
    <property type="entry name" value="DAGK_sf"/>
</dbReference>
<dbReference type="PANTHER" id="PTHR34299:SF1">
    <property type="entry name" value="DIACYLGLYCEROL KINASE"/>
    <property type="match status" value="1"/>
</dbReference>
<evidence type="ECO:0000256" key="5">
    <source>
        <dbReference type="ARBA" id="ARBA00022679"/>
    </source>
</evidence>
<feature type="binding site" evidence="17">
    <location>
        <begin position="84"/>
        <end position="85"/>
    </location>
    <ligand>
        <name>ATP</name>
        <dbReference type="ChEBI" id="CHEBI:30616"/>
    </ligand>
</feature>
<keyword evidence="11" id="KW-0443">Lipid metabolism</keyword>
<feature type="active site" description="Proton acceptor" evidence="15">
    <location>
        <position position="59"/>
    </location>
</feature>
<evidence type="ECO:0000256" key="17">
    <source>
        <dbReference type="PIRSR" id="PIRSR600829-3"/>
    </source>
</evidence>
<organism evidence="19 20">
    <name type="scientific">Staphylococcus saprophyticus</name>
    <dbReference type="NCBI Taxonomy" id="29385"/>
    <lineage>
        <taxon>Bacteria</taxon>
        <taxon>Bacillati</taxon>
        <taxon>Bacillota</taxon>
        <taxon>Bacilli</taxon>
        <taxon>Bacillales</taxon>
        <taxon>Staphylococcaceae</taxon>
        <taxon>Staphylococcus</taxon>
    </lineage>
</organism>
<keyword evidence="18" id="KW-0479">Metal-binding</keyword>
<feature type="binding site" evidence="17">
    <location>
        <position position="66"/>
    </location>
    <ligand>
        <name>ATP</name>
        <dbReference type="ChEBI" id="CHEBI:30616"/>
    </ligand>
</feature>
<evidence type="ECO:0000313" key="19">
    <source>
        <dbReference type="EMBL" id="SUM82906.1"/>
    </source>
</evidence>
<accession>A0A380HN00</accession>
<dbReference type="PROSITE" id="PS01069">
    <property type="entry name" value="DAGK_PROKAR"/>
    <property type="match status" value="1"/>
</dbReference>
<sequence length="112" mass="12692">MDRFKYAFQGMIVLLKKDKNFLLHLIFGLIVIVCGFIFHITKVEWLFILLAIGLVLAFETINTAIEYVVDLVTTDYHILAKKAKDVAAFSVIIASIIAVLIGLIVFLPYIFK</sequence>
<proteinExistence type="inferred from homology"/>
<evidence type="ECO:0000256" key="2">
    <source>
        <dbReference type="ARBA" id="ARBA00005967"/>
    </source>
</evidence>
<keyword evidence="8 19" id="KW-0418">Kinase</keyword>
<evidence type="ECO:0000256" key="3">
    <source>
        <dbReference type="ARBA" id="ARBA00022475"/>
    </source>
</evidence>
<evidence type="ECO:0000256" key="9">
    <source>
        <dbReference type="ARBA" id="ARBA00022840"/>
    </source>
</evidence>
<dbReference type="GO" id="GO:0036433">
    <property type="term" value="F:di-trans, poly-cis-undecaprenol kinase activity"/>
    <property type="evidence" value="ECO:0007669"/>
    <property type="project" value="UniProtKB-EC"/>
</dbReference>
<dbReference type="InterPro" id="IPR000829">
    <property type="entry name" value="DAGK"/>
</dbReference>
<evidence type="ECO:0000256" key="7">
    <source>
        <dbReference type="ARBA" id="ARBA00022741"/>
    </source>
</evidence>
<dbReference type="EMBL" id="UHED01000001">
    <property type="protein sequence ID" value="SUM82906.1"/>
    <property type="molecule type" value="Genomic_DNA"/>
</dbReference>
<evidence type="ECO:0000256" key="1">
    <source>
        <dbReference type="ARBA" id="ARBA00004651"/>
    </source>
</evidence>
<feature type="binding site" evidence="16">
    <location>
        <position position="59"/>
    </location>
    <ligand>
        <name>substrate</name>
    </ligand>
</feature>
<dbReference type="GO" id="GO:0005524">
    <property type="term" value="F:ATP binding"/>
    <property type="evidence" value="ECO:0007669"/>
    <property type="project" value="UniProtKB-KW"/>
</dbReference>
<comment type="subcellular location">
    <subcellularLocation>
        <location evidence="1">Cell membrane</location>
        <topology evidence="1">Multi-pass membrane protein</topology>
    </subcellularLocation>
</comment>
<evidence type="ECO:0000256" key="15">
    <source>
        <dbReference type="PIRSR" id="PIRSR600829-1"/>
    </source>
</evidence>
<dbReference type="InterPro" id="IPR033717">
    <property type="entry name" value="UDPK"/>
</dbReference>
<keyword evidence="13" id="KW-0594">Phospholipid biosynthesis</keyword>
<dbReference type="Proteomes" id="UP000254707">
    <property type="component" value="Unassembled WGS sequence"/>
</dbReference>
<dbReference type="RefSeq" id="WP_011303000.1">
    <property type="nucleotide sequence ID" value="NZ_CAXOKG010000001.1"/>
</dbReference>
<gene>
    <name evidence="19" type="primary">dgkA</name>
    <name evidence="19" type="ORF">NCTC7688_01472</name>
</gene>
<evidence type="ECO:0000256" key="12">
    <source>
        <dbReference type="ARBA" id="ARBA00023136"/>
    </source>
</evidence>
<dbReference type="PANTHER" id="PTHR34299">
    <property type="entry name" value="DIACYLGLYCEROL KINASE"/>
    <property type="match status" value="1"/>
</dbReference>
<evidence type="ECO:0000256" key="8">
    <source>
        <dbReference type="ARBA" id="ARBA00022777"/>
    </source>
</evidence>
<comment type="similarity">
    <text evidence="2">Belongs to the bacterial diacylglycerol kinase family.</text>
</comment>
<evidence type="ECO:0000256" key="14">
    <source>
        <dbReference type="ARBA" id="ARBA00023264"/>
    </source>
</evidence>
<evidence type="ECO:0000256" key="13">
    <source>
        <dbReference type="ARBA" id="ARBA00023209"/>
    </source>
</evidence>
<dbReference type="Pfam" id="PF01219">
    <property type="entry name" value="DAGK_prokar"/>
    <property type="match status" value="1"/>
</dbReference>
<keyword evidence="5 19" id="KW-0808">Transferase</keyword>
<evidence type="ECO:0000256" key="10">
    <source>
        <dbReference type="ARBA" id="ARBA00022989"/>
    </source>
</evidence>
<dbReference type="GO" id="GO:0005886">
    <property type="term" value="C:plasma membrane"/>
    <property type="evidence" value="ECO:0007669"/>
    <property type="project" value="UniProtKB-SubCell"/>
</dbReference>
<evidence type="ECO:0000256" key="6">
    <source>
        <dbReference type="ARBA" id="ARBA00022692"/>
    </source>
</evidence>
<comment type="cofactor">
    <cofactor evidence="18">
        <name>Mg(2+)</name>
        <dbReference type="ChEBI" id="CHEBI:18420"/>
    </cofactor>
    <text evidence="18">Mn(2+), Zn(2+), Cd(2+) and Co(2+) support activity to lesser extents.</text>
</comment>
<keyword evidence="6" id="KW-0812">Transmembrane</keyword>
<dbReference type="GO" id="GO:0008654">
    <property type="term" value="P:phospholipid biosynthetic process"/>
    <property type="evidence" value="ECO:0007669"/>
    <property type="project" value="UniProtKB-KW"/>
</dbReference>
<protein>
    <submittedName>
        <fullName evidence="19">Diacylglycerol kinase</fullName>
        <ecNumber evidence="19">2.7.1.66</ecNumber>
    </submittedName>
</protein>
<keyword evidence="18" id="KW-0460">Magnesium</keyword>
<evidence type="ECO:0000256" key="11">
    <source>
        <dbReference type="ARBA" id="ARBA00023098"/>
    </source>
</evidence>
<dbReference type="AlphaFoldDB" id="A0A380HN00"/>
<keyword evidence="14" id="KW-1208">Phospholipid metabolism</keyword>
<dbReference type="GO" id="GO:0046872">
    <property type="term" value="F:metal ion binding"/>
    <property type="evidence" value="ECO:0007669"/>
    <property type="project" value="UniProtKB-KW"/>
</dbReference>
<keyword evidence="7 17" id="KW-0547">Nucleotide-binding</keyword>
<keyword evidence="12" id="KW-0472">Membrane</keyword>